<accession>A0A421DK19</accession>
<dbReference type="InterPro" id="IPR011608">
    <property type="entry name" value="PRD"/>
</dbReference>
<dbReference type="PANTHER" id="PTHR30185:SF15">
    <property type="entry name" value="CRYPTIC BETA-GLUCOSIDE BGL OPERON ANTITERMINATOR"/>
    <property type="match status" value="1"/>
</dbReference>
<evidence type="ECO:0000313" key="4">
    <source>
        <dbReference type="Proteomes" id="UP000285648"/>
    </source>
</evidence>
<proteinExistence type="predicted"/>
<dbReference type="Proteomes" id="UP000285648">
    <property type="component" value="Unassembled WGS sequence"/>
</dbReference>
<protein>
    <submittedName>
        <fullName evidence="3">Transcription antiterminator BglG</fullName>
    </submittedName>
</protein>
<dbReference type="EMBL" id="MJLZ01000049">
    <property type="protein sequence ID" value="RLM19518.1"/>
    <property type="molecule type" value="Genomic_DNA"/>
</dbReference>
<dbReference type="NCBIfam" id="NF046042">
    <property type="entry name" value="LicT"/>
    <property type="match status" value="1"/>
</dbReference>
<feature type="domain" description="PRD" evidence="2">
    <location>
        <begin position="171"/>
        <end position="280"/>
    </location>
</feature>
<comment type="caution">
    <text evidence="3">The sequence shown here is derived from an EMBL/GenBank/DDBJ whole genome shotgun (WGS) entry which is preliminary data.</text>
</comment>
<organism evidence="3 4">
    <name type="scientific">Brenneria alni</name>
    <dbReference type="NCBI Taxonomy" id="71656"/>
    <lineage>
        <taxon>Bacteria</taxon>
        <taxon>Pseudomonadati</taxon>
        <taxon>Pseudomonadota</taxon>
        <taxon>Gammaproteobacteria</taxon>
        <taxon>Enterobacterales</taxon>
        <taxon>Pectobacteriaceae</taxon>
        <taxon>Brenneria</taxon>
    </lineage>
</organism>
<reference evidence="3 4" key="1">
    <citation type="submission" date="2016-09" db="EMBL/GenBank/DDBJ databases">
        <authorList>
            <person name="Doonan J."/>
            <person name="Pachebat J.A."/>
            <person name="Golyshin P.N."/>
            <person name="Denman S."/>
            <person name="Mcdonald J.E."/>
        </authorList>
    </citation>
    <scope>NUCLEOTIDE SEQUENCE [LARGE SCALE GENOMIC DNA]</scope>
    <source>
        <strain evidence="3 4">NCPPB 3934</strain>
    </source>
</reference>
<evidence type="ECO:0000259" key="2">
    <source>
        <dbReference type="PROSITE" id="PS51372"/>
    </source>
</evidence>
<dbReference type="SMART" id="SM01061">
    <property type="entry name" value="CAT_RBD"/>
    <property type="match status" value="1"/>
</dbReference>
<keyword evidence="1" id="KW-0677">Repeat</keyword>
<gene>
    <name evidence="3" type="ORF">BIY29_16580</name>
</gene>
<dbReference type="GO" id="GO:0003723">
    <property type="term" value="F:RNA binding"/>
    <property type="evidence" value="ECO:0007669"/>
    <property type="project" value="InterPro"/>
</dbReference>
<dbReference type="Pfam" id="PF03123">
    <property type="entry name" value="CAT_RBD"/>
    <property type="match status" value="1"/>
</dbReference>
<dbReference type="PANTHER" id="PTHR30185">
    <property type="entry name" value="CRYPTIC BETA-GLUCOSIDE BGL OPERON ANTITERMINATOR"/>
    <property type="match status" value="1"/>
</dbReference>
<dbReference type="RefSeq" id="WP_121576271.1">
    <property type="nucleotide sequence ID" value="NZ_MJLZ01000049.1"/>
</dbReference>
<dbReference type="PROSITE" id="PS51372">
    <property type="entry name" value="PRD_2"/>
    <property type="match status" value="2"/>
</dbReference>
<evidence type="ECO:0000256" key="1">
    <source>
        <dbReference type="ARBA" id="ARBA00022737"/>
    </source>
</evidence>
<name>A0A421DK19_9GAMM</name>
<dbReference type="GO" id="GO:0006355">
    <property type="term" value="P:regulation of DNA-templated transcription"/>
    <property type="evidence" value="ECO:0007669"/>
    <property type="project" value="InterPro"/>
</dbReference>
<dbReference type="AlphaFoldDB" id="A0A421DK19"/>
<dbReference type="InterPro" id="IPR036650">
    <property type="entry name" value="CAT_RNA-bd_dom_sf"/>
</dbReference>
<dbReference type="Gene3D" id="1.10.1790.10">
    <property type="entry name" value="PRD domain"/>
    <property type="match status" value="2"/>
</dbReference>
<dbReference type="InterPro" id="IPR004341">
    <property type="entry name" value="CAT_RNA-bd_dom"/>
</dbReference>
<dbReference type="InterPro" id="IPR050661">
    <property type="entry name" value="BglG_antiterminators"/>
</dbReference>
<sequence length="282" mass="33176">MKIEKILNNNVAIVLDEKDHEKVVMGKGITFNKKAGEYLNESQIEKIFSLNQYELDDRLVALLAEVPLEYINISEQIIMLAKERLPGKIHNSVYVSLADHLNFAIQRHAEGIEIKNALLWEIKKLYRDYFQIGEEALSIIKDKLGVSLPEDEAGFIALHIVNAQLNENMHDTLQMTRTIQDILSMVKYHFDLEYNENSLSYHRFITHLKFFTQRMLEHSYIEDDDESMSFFVKEKYADSFQCTEKINKYIELHHQHTLTNQEKMFLSIHIEQVRMRGKDQSH</sequence>
<dbReference type="SUPFAM" id="SSF63520">
    <property type="entry name" value="PTS-regulatory domain, PRD"/>
    <property type="match status" value="2"/>
</dbReference>
<feature type="domain" description="PRD" evidence="2">
    <location>
        <begin position="65"/>
        <end position="170"/>
    </location>
</feature>
<dbReference type="Gene3D" id="2.30.24.10">
    <property type="entry name" value="CAT RNA-binding domain"/>
    <property type="match status" value="1"/>
</dbReference>
<keyword evidence="4" id="KW-1185">Reference proteome</keyword>
<dbReference type="SUPFAM" id="SSF50151">
    <property type="entry name" value="SacY-like RNA-binding domain"/>
    <property type="match status" value="1"/>
</dbReference>
<dbReference type="InterPro" id="IPR036634">
    <property type="entry name" value="PRD_sf"/>
</dbReference>
<dbReference type="Pfam" id="PF00874">
    <property type="entry name" value="PRD"/>
    <property type="match status" value="2"/>
</dbReference>
<evidence type="ECO:0000313" key="3">
    <source>
        <dbReference type="EMBL" id="RLM19518.1"/>
    </source>
</evidence>
<dbReference type="OrthoDB" id="9813552at2"/>